<dbReference type="Pfam" id="PF03631">
    <property type="entry name" value="Virul_fac_BrkB"/>
    <property type="match status" value="1"/>
</dbReference>
<dbReference type="Proteomes" id="UP000002574">
    <property type="component" value="Chromosome"/>
</dbReference>
<feature type="transmembrane region" description="Helical" evidence="6">
    <location>
        <begin position="224"/>
        <end position="246"/>
    </location>
</feature>
<protein>
    <submittedName>
        <fullName evidence="7">Ribonuclease BN</fullName>
    </submittedName>
</protein>
<dbReference type="PANTHER" id="PTHR30213">
    <property type="entry name" value="INNER MEMBRANE PROTEIN YHJD"/>
    <property type="match status" value="1"/>
</dbReference>
<dbReference type="STRING" id="608538.HTH_0326"/>
<organism evidence="7 8">
    <name type="scientific">Hydrogenobacter thermophilus (strain DSM 6534 / IAM 12695 / TK-6)</name>
    <dbReference type="NCBI Taxonomy" id="608538"/>
    <lineage>
        <taxon>Bacteria</taxon>
        <taxon>Pseudomonadati</taxon>
        <taxon>Aquificota</taxon>
        <taxon>Aquificia</taxon>
        <taxon>Aquificales</taxon>
        <taxon>Aquificaceae</taxon>
        <taxon>Hydrogenobacter</taxon>
    </lineage>
</organism>
<dbReference type="KEGG" id="hte:Hydth_0324"/>
<proteinExistence type="predicted"/>
<evidence type="ECO:0000256" key="1">
    <source>
        <dbReference type="ARBA" id="ARBA00004651"/>
    </source>
</evidence>
<dbReference type="InterPro" id="IPR017039">
    <property type="entry name" value="Virul_fac_BrkB"/>
</dbReference>
<keyword evidence="5 6" id="KW-0472">Membrane</keyword>
<keyword evidence="4 6" id="KW-1133">Transmembrane helix</keyword>
<comment type="subcellular location">
    <subcellularLocation>
        <location evidence="1">Cell membrane</location>
        <topology evidence="1">Multi-pass membrane protein</topology>
    </subcellularLocation>
</comment>
<sequence length="256" mass="29910">MFKSIKYILYTIYISITEGYTYHASSLTYSFIMVLGSLILFSSFLASFLPFFDFNKIINYAVLLFPEQAERVILEILKVYQHRTSGSILSFTVAYFFSVSFSKSLYRAFLYVLSEARSEKEWVFWVKTPALVLLYTLCLSLLFFLNSFLKVYLGNYNAYLFYFINLLTFWVLIFLTYTLFLPRKYSFKDVYVGAMLSSCALLLFNKLFSAFVVKLVALNPLYSFMGSILIFFIWVNLSFSVLLAGAKYIQLMKEKE</sequence>
<dbReference type="OrthoDB" id="10809at2"/>
<feature type="transmembrane region" description="Helical" evidence="6">
    <location>
        <begin position="192"/>
        <end position="212"/>
    </location>
</feature>
<dbReference type="AlphaFoldDB" id="D3DG40"/>
<reference evidence="7 8" key="1">
    <citation type="journal article" date="2010" name="J. Bacteriol.">
        <title>Complete genome sequence of the thermophilic, obligately chemolithoautotrophic hydrogen-oxidizing bacterium Hydrogenobacter thermophilus TK-6.</title>
        <authorList>
            <person name="Arai H."/>
            <person name="Kanbe H."/>
            <person name="Ishii M."/>
            <person name="Igarashi Y."/>
        </authorList>
    </citation>
    <scope>NUCLEOTIDE SEQUENCE [LARGE SCALE GENOMIC DNA]</scope>
    <source>
        <strain evidence="8">DSM 6534 / IAM 12695 / TK-6 [Tokyo]</strain>
    </source>
</reference>
<evidence type="ECO:0000313" key="7">
    <source>
        <dbReference type="EMBL" id="BAI68792.1"/>
    </source>
</evidence>
<evidence type="ECO:0000313" key="8">
    <source>
        <dbReference type="Proteomes" id="UP000002574"/>
    </source>
</evidence>
<evidence type="ECO:0000256" key="2">
    <source>
        <dbReference type="ARBA" id="ARBA00022475"/>
    </source>
</evidence>
<evidence type="ECO:0000256" key="3">
    <source>
        <dbReference type="ARBA" id="ARBA00022692"/>
    </source>
</evidence>
<feature type="transmembrane region" description="Helical" evidence="6">
    <location>
        <begin position="159"/>
        <end position="180"/>
    </location>
</feature>
<evidence type="ECO:0000256" key="6">
    <source>
        <dbReference type="SAM" id="Phobius"/>
    </source>
</evidence>
<keyword evidence="8" id="KW-1185">Reference proteome</keyword>
<accession>D3DG40</accession>
<keyword evidence="3 6" id="KW-0812">Transmembrane</keyword>
<dbReference type="KEGG" id="hth:HTH_0326"/>
<feature type="transmembrane region" description="Helical" evidence="6">
    <location>
        <begin position="29"/>
        <end position="52"/>
    </location>
</feature>
<dbReference type="PANTHER" id="PTHR30213:SF0">
    <property type="entry name" value="UPF0761 MEMBRANE PROTEIN YIHY"/>
    <property type="match status" value="1"/>
</dbReference>
<name>D3DG40_HYDTT</name>
<evidence type="ECO:0000256" key="4">
    <source>
        <dbReference type="ARBA" id="ARBA00022989"/>
    </source>
</evidence>
<evidence type="ECO:0000256" key="5">
    <source>
        <dbReference type="ARBA" id="ARBA00023136"/>
    </source>
</evidence>
<dbReference type="GO" id="GO:0005886">
    <property type="term" value="C:plasma membrane"/>
    <property type="evidence" value="ECO:0007669"/>
    <property type="project" value="UniProtKB-SubCell"/>
</dbReference>
<dbReference type="PIRSF" id="PIRSF035875">
    <property type="entry name" value="RNase_BN"/>
    <property type="match status" value="1"/>
</dbReference>
<feature type="transmembrane region" description="Helical" evidence="6">
    <location>
        <begin position="130"/>
        <end position="153"/>
    </location>
</feature>
<dbReference type="eggNOG" id="COG1295">
    <property type="taxonomic scope" value="Bacteria"/>
</dbReference>
<keyword evidence="2" id="KW-1003">Cell membrane</keyword>
<gene>
    <name evidence="7" type="primary">rbn</name>
    <name evidence="7" type="ordered locus">HTH_0326</name>
</gene>
<dbReference type="EMBL" id="AP011112">
    <property type="protein sequence ID" value="BAI68792.1"/>
    <property type="molecule type" value="Genomic_DNA"/>
</dbReference>